<dbReference type="GO" id="GO:0005930">
    <property type="term" value="C:axoneme"/>
    <property type="evidence" value="ECO:0007669"/>
    <property type="project" value="TreeGrafter"/>
</dbReference>
<protein>
    <recommendedName>
        <fullName evidence="9">Dynein assembly factor 1, axonemal homolog</fullName>
    </recommendedName>
</protein>
<evidence type="ECO:0000313" key="8">
    <source>
        <dbReference type="Proteomes" id="UP000682733"/>
    </source>
</evidence>
<comment type="caution">
    <text evidence="7">The sequence shown here is derived from an EMBL/GenBank/DDBJ whole genome shotgun (WGS) entry which is preliminary data.</text>
</comment>
<dbReference type="EMBL" id="CAJOBA010107343">
    <property type="protein sequence ID" value="CAF4542179.1"/>
    <property type="molecule type" value="Genomic_DNA"/>
</dbReference>
<dbReference type="GO" id="GO:0070840">
    <property type="term" value="F:dynein complex binding"/>
    <property type="evidence" value="ECO:0007669"/>
    <property type="project" value="TreeGrafter"/>
</dbReference>
<dbReference type="SUPFAM" id="SSF52058">
    <property type="entry name" value="L domain-like"/>
    <property type="match status" value="1"/>
</dbReference>
<reference evidence="7" key="1">
    <citation type="submission" date="2021-02" db="EMBL/GenBank/DDBJ databases">
        <authorList>
            <person name="Nowell W R."/>
        </authorList>
    </citation>
    <scope>NUCLEOTIDE SEQUENCE</scope>
</reference>
<keyword evidence="3" id="KW-0677">Repeat</keyword>
<dbReference type="PROSITE" id="PS51450">
    <property type="entry name" value="LRR"/>
    <property type="match status" value="3"/>
</dbReference>
<feature type="non-terminal residue" evidence="7">
    <location>
        <position position="1"/>
    </location>
</feature>
<dbReference type="GO" id="GO:0035082">
    <property type="term" value="P:axoneme assembly"/>
    <property type="evidence" value="ECO:0007669"/>
    <property type="project" value="TreeGrafter"/>
</dbReference>
<dbReference type="AlphaFoldDB" id="A0A8S2YFD3"/>
<dbReference type="InterPro" id="IPR050576">
    <property type="entry name" value="Cilia_flagella_integrity"/>
</dbReference>
<dbReference type="Gene3D" id="3.80.10.10">
    <property type="entry name" value="Ribonuclease Inhibitor"/>
    <property type="match status" value="1"/>
</dbReference>
<evidence type="ECO:0000313" key="6">
    <source>
        <dbReference type="EMBL" id="CAF1669970.1"/>
    </source>
</evidence>
<dbReference type="Proteomes" id="UP000677228">
    <property type="component" value="Unassembled WGS sequence"/>
</dbReference>
<keyword evidence="5" id="KW-0966">Cell projection</keyword>
<dbReference type="SMART" id="SM00365">
    <property type="entry name" value="LRR_SD22"/>
    <property type="match status" value="3"/>
</dbReference>
<name>A0A8S2YFD3_9BILA</name>
<comment type="subcellular location">
    <subcellularLocation>
        <location evidence="1">Cell projection</location>
        <location evidence="1">Cilium</location>
    </subcellularLocation>
</comment>
<dbReference type="PANTHER" id="PTHR45973">
    <property type="entry name" value="PROTEIN PHOSPHATASE 1 REGULATORY SUBUNIT SDS22-RELATED"/>
    <property type="match status" value="1"/>
</dbReference>
<evidence type="ECO:0000256" key="5">
    <source>
        <dbReference type="ARBA" id="ARBA00023273"/>
    </source>
</evidence>
<dbReference type="InterPro" id="IPR032675">
    <property type="entry name" value="LRR_dom_sf"/>
</dbReference>
<gene>
    <name evidence="6" type="ORF">OVA965_LOCUS45679</name>
    <name evidence="7" type="ORF">TMI583_LOCUS49395</name>
</gene>
<organism evidence="7 8">
    <name type="scientific">Didymodactylos carnosus</name>
    <dbReference type="NCBI Taxonomy" id="1234261"/>
    <lineage>
        <taxon>Eukaryota</taxon>
        <taxon>Metazoa</taxon>
        <taxon>Spiralia</taxon>
        <taxon>Gnathifera</taxon>
        <taxon>Rotifera</taxon>
        <taxon>Eurotatoria</taxon>
        <taxon>Bdelloidea</taxon>
        <taxon>Philodinida</taxon>
        <taxon>Philodinidae</taxon>
        <taxon>Didymodactylos</taxon>
    </lineage>
</organism>
<evidence type="ECO:0000256" key="1">
    <source>
        <dbReference type="ARBA" id="ARBA00004138"/>
    </source>
</evidence>
<keyword evidence="4" id="KW-0969">Cilium</keyword>
<evidence type="ECO:0000256" key="4">
    <source>
        <dbReference type="ARBA" id="ARBA00023069"/>
    </source>
</evidence>
<dbReference type="PANTHER" id="PTHR45973:SF9">
    <property type="entry name" value="LEUCINE-RICH REPEAT-CONTAINING PROTEIN 46"/>
    <property type="match status" value="1"/>
</dbReference>
<keyword evidence="2" id="KW-0433">Leucine-rich repeat</keyword>
<dbReference type="FunFam" id="3.80.10.10:FF:000166">
    <property type="entry name" value="Dynein assembly factor 1, axonemal"/>
    <property type="match status" value="1"/>
</dbReference>
<evidence type="ECO:0000256" key="3">
    <source>
        <dbReference type="ARBA" id="ARBA00022737"/>
    </source>
</evidence>
<dbReference type="Proteomes" id="UP000682733">
    <property type="component" value="Unassembled WGS sequence"/>
</dbReference>
<evidence type="ECO:0008006" key="9">
    <source>
        <dbReference type="Google" id="ProtNLM"/>
    </source>
</evidence>
<proteinExistence type="predicted"/>
<sequence>MPSCEIVNQFQTSTTVDNMNYPRMTKEFIKKHCKDNKLYQTPYLNDVLYLHFKGFSKIENLDEYVGLKCLWLESNGITRIENLDNQLELRCLYLHQNLINEIENLDHLQYLDTINLSNNYIKKITNLACLPRL</sequence>
<dbReference type="EMBL" id="CAJNOK010074036">
    <property type="protein sequence ID" value="CAF1669970.1"/>
    <property type="molecule type" value="Genomic_DNA"/>
</dbReference>
<evidence type="ECO:0000256" key="2">
    <source>
        <dbReference type="ARBA" id="ARBA00022614"/>
    </source>
</evidence>
<accession>A0A8S2YFD3</accession>
<dbReference type="InterPro" id="IPR001611">
    <property type="entry name" value="Leu-rich_rpt"/>
</dbReference>
<evidence type="ECO:0000313" key="7">
    <source>
        <dbReference type="EMBL" id="CAF4542179.1"/>
    </source>
</evidence>